<feature type="domain" description="Protein export membrane protein SecD/SecF C-terminal" evidence="10">
    <location>
        <begin position="354"/>
        <end position="511"/>
    </location>
</feature>
<dbReference type="GO" id="GO:0065002">
    <property type="term" value="P:intracellular protein transmembrane transport"/>
    <property type="evidence" value="ECO:0007669"/>
    <property type="project" value="UniProtKB-UniRule"/>
</dbReference>
<dbReference type="Gene3D" id="3.30.70.3220">
    <property type="match status" value="1"/>
</dbReference>
<keyword evidence="3 9" id="KW-1003">Cell membrane</keyword>
<dbReference type="Proteomes" id="UP000765891">
    <property type="component" value="Unassembled WGS sequence"/>
</dbReference>
<evidence type="ECO:0000256" key="5">
    <source>
        <dbReference type="ARBA" id="ARBA00022927"/>
    </source>
</evidence>
<evidence type="ECO:0000313" key="12">
    <source>
        <dbReference type="EMBL" id="MBP1954064.1"/>
    </source>
</evidence>
<keyword evidence="2 9" id="KW-0813">Transport</keyword>
<keyword evidence="8 9" id="KW-0472">Membrane</keyword>
<dbReference type="Pfam" id="PF02355">
    <property type="entry name" value="SecD_SecF_C"/>
    <property type="match status" value="1"/>
</dbReference>
<evidence type="ECO:0000256" key="7">
    <source>
        <dbReference type="ARBA" id="ARBA00023010"/>
    </source>
</evidence>
<dbReference type="SUPFAM" id="SSF82866">
    <property type="entry name" value="Multidrug efflux transporter AcrB transmembrane domain"/>
    <property type="match status" value="1"/>
</dbReference>
<dbReference type="EMBL" id="BMOO01000001">
    <property type="protein sequence ID" value="GGM57043.1"/>
    <property type="molecule type" value="Genomic_DNA"/>
</dbReference>
<dbReference type="PANTHER" id="PTHR30081:SF1">
    <property type="entry name" value="PROTEIN TRANSLOCASE SUBUNIT SECD"/>
    <property type="match status" value="1"/>
</dbReference>
<name>A0A830FKU3_9EURY</name>
<dbReference type="EMBL" id="JAGGKO010000001">
    <property type="protein sequence ID" value="MBP1954064.1"/>
    <property type="molecule type" value="Genomic_DNA"/>
</dbReference>
<keyword evidence="5 9" id="KW-0653">Protein transport</keyword>
<evidence type="ECO:0000259" key="10">
    <source>
        <dbReference type="Pfam" id="PF02355"/>
    </source>
</evidence>
<evidence type="ECO:0000256" key="6">
    <source>
        <dbReference type="ARBA" id="ARBA00022989"/>
    </source>
</evidence>
<sequence length="529" mass="55079">MVDVRSNWRVALLVVLVLGSLGALFVPGAGPVVGSAPAENATAGGGPTNLQYGLQLSGGTRVRAPVVGLTAENVTLPSDAGERSTIATTIADDLDNVSSADVRLRLADSAGGEDTVEVFANVTPSQFRSALGAAGLDAESATVRDGVTAATRDEIVETLSNKVNSLGFSGAQVSVQSTVGGDAHYIVVEVPNADLSEVRDLVSSRGQVAVLAYHPANASAQTNDTVLTNEDIRRVSDARMQQGSFGSVPVVPITLTEEGGASFAEAMQRYGYTSSAGISNCQYPNGTPGDEYCLITTRDSEVVGTYGMGETLASSIERGDFQTTNSFVLQTNSMSEARQIAIDLRAGALPASLDIESGDVYQIDASLAERFKPLSFLTGLIAALAVSLVVYFRYGRAKIAAPMLVTALSEVVILLGFSSLAGLSLNLSHIAGFIAVIGTGVDDLVIIADEVTTEQVSSDRVFQSRFRKAFWIIGGAAATTIVAMSPLAVLSLGDLRGFAIVTILGVLVGVLLTRPAYGDILRYLLTDDN</sequence>
<feature type="transmembrane region" description="Helical" evidence="9">
    <location>
        <begin position="399"/>
        <end position="421"/>
    </location>
</feature>
<dbReference type="GO" id="GO:0006605">
    <property type="term" value="P:protein targeting"/>
    <property type="evidence" value="ECO:0007669"/>
    <property type="project" value="UniProtKB-UniRule"/>
</dbReference>
<reference evidence="11" key="2">
    <citation type="submission" date="2020-09" db="EMBL/GenBank/DDBJ databases">
        <authorList>
            <person name="Sun Q."/>
            <person name="Ohkuma M."/>
        </authorList>
    </citation>
    <scope>NUCLEOTIDE SEQUENCE</scope>
    <source>
        <strain evidence="11">JCM 16108</strain>
    </source>
</reference>
<dbReference type="PANTHER" id="PTHR30081">
    <property type="entry name" value="PROTEIN-EXPORT MEMBRANE PROTEIN SEC"/>
    <property type="match status" value="1"/>
</dbReference>
<evidence type="ECO:0000256" key="4">
    <source>
        <dbReference type="ARBA" id="ARBA00022692"/>
    </source>
</evidence>
<evidence type="ECO:0000313" key="11">
    <source>
        <dbReference type="EMBL" id="GGM57043.1"/>
    </source>
</evidence>
<feature type="transmembrane region" description="Helical" evidence="9">
    <location>
        <begin position="427"/>
        <end position="448"/>
    </location>
</feature>
<comment type="subunit">
    <text evidence="9">Part of the protein translocation apparatus. Forms a complex with SecF.</text>
</comment>
<evidence type="ECO:0000256" key="3">
    <source>
        <dbReference type="ARBA" id="ARBA00022475"/>
    </source>
</evidence>
<dbReference type="AlphaFoldDB" id="A0A830FKU3"/>
<keyword evidence="6 9" id="KW-1133">Transmembrane helix</keyword>
<comment type="caution">
    <text evidence="11">The sequence shown here is derived from an EMBL/GenBank/DDBJ whole genome shotgun (WGS) entry which is preliminary data.</text>
</comment>
<dbReference type="HAMAP" id="MF_01463_A">
    <property type="entry name" value="SecD_A"/>
    <property type="match status" value="1"/>
</dbReference>
<gene>
    <name evidence="9" type="primary">secD</name>
    <name evidence="11" type="ORF">GCM10009017_04030</name>
    <name evidence="12" type="ORF">J2752_000945</name>
</gene>
<dbReference type="GO" id="GO:0005886">
    <property type="term" value="C:plasma membrane"/>
    <property type="evidence" value="ECO:0007669"/>
    <property type="project" value="UniProtKB-SubCell"/>
</dbReference>
<dbReference type="Gene3D" id="1.20.1640.10">
    <property type="entry name" value="Multidrug efflux transporter AcrB transmembrane domain"/>
    <property type="match status" value="1"/>
</dbReference>
<dbReference type="InterPro" id="IPR022813">
    <property type="entry name" value="SecD/SecF_arch_bac"/>
</dbReference>
<evidence type="ECO:0000256" key="2">
    <source>
        <dbReference type="ARBA" id="ARBA00022448"/>
    </source>
</evidence>
<dbReference type="RefSeq" id="WP_188869309.1">
    <property type="nucleotide sequence ID" value="NZ_BMOO01000001.1"/>
</dbReference>
<organism evidence="11 13">
    <name type="scientific">Halarchaeum rubridurum</name>
    <dbReference type="NCBI Taxonomy" id="489911"/>
    <lineage>
        <taxon>Archaea</taxon>
        <taxon>Methanobacteriati</taxon>
        <taxon>Methanobacteriota</taxon>
        <taxon>Stenosarchaea group</taxon>
        <taxon>Halobacteria</taxon>
        <taxon>Halobacteriales</taxon>
        <taxon>Halobacteriaceae</taxon>
    </lineage>
</organism>
<feature type="transmembrane region" description="Helical" evidence="9">
    <location>
        <begin position="374"/>
        <end position="392"/>
    </location>
</feature>
<reference evidence="12" key="3">
    <citation type="submission" date="2021-03" db="EMBL/GenBank/DDBJ databases">
        <title>Genomic Encyclopedia of Type Strains, Phase IV (KMG-IV): sequencing the most valuable type-strain genomes for metagenomic binning, comparative biology and taxonomic classification.</title>
        <authorList>
            <person name="Goeker M."/>
        </authorList>
    </citation>
    <scope>NUCLEOTIDE SEQUENCE</scope>
    <source>
        <strain evidence="12">DSM 22443</strain>
    </source>
</reference>
<reference evidence="11" key="1">
    <citation type="journal article" date="2014" name="Int. J. Syst. Evol. Microbiol.">
        <title>Complete genome sequence of Corynebacterium casei LMG S-19264T (=DSM 44701T), isolated from a smear-ripened cheese.</title>
        <authorList>
            <consortium name="US DOE Joint Genome Institute (JGI-PGF)"/>
            <person name="Walter F."/>
            <person name="Albersmeier A."/>
            <person name="Kalinowski J."/>
            <person name="Ruckert C."/>
        </authorList>
    </citation>
    <scope>NUCLEOTIDE SEQUENCE</scope>
    <source>
        <strain evidence="11">JCM 16108</strain>
    </source>
</reference>
<dbReference type="InterPro" id="IPR048634">
    <property type="entry name" value="SecD_SecF_C"/>
</dbReference>
<evidence type="ECO:0000313" key="13">
    <source>
        <dbReference type="Proteomes" id="UP000614609"/>
    </source>
</evidence>
<evidence type="ECO:0000256" key="9">
    <source>
        <dbReference type="HAMAP-Rule" id="MF_01463"/>
    </source>
</evidence>
<dbReference type="Proteomes" id="UP000614609">
    <property type="component" value="Unassembled WGS sequence"/>
</dbReference>
<evidence type="ECO:0000256" key="1">
    <source>
        <dbReference type="ARBA" id="ARBA00004651"/>
    </source>
</evidence>
<evidence type="ECO:0000256" key="8">
    <source>
        <dbReference type="ARBA" id="ARBA00023136"/>
    </source>
</evidence>
<comment type="similarity">
    <text evidence="9">Belongs to the SecD/SecF family. SecD subfamily.</text>
</comment>
<feature type="transmembrane region" description="Helical" evidence="9">
    <location>
        <begin position="495"/>
        <end position="513"/>
    </location>
</feature>
<proteinExistence type="inferred from homology"/>
<dbReference type="OrthoDB" id="146638at2157"/>
<keyword evidence="4 9" id="KW-0812">Transmembrane</keyword>
<comment type="function">
    <text evidence="9">Involved in protein export.</text>
</comment>
<keyword evidence="7 9" id="KW-0811">Translocation</keyword>
<accession>A0A830FKU3</accession>
<comment type="caution">
    <text evidence="9">Lacks conserved residue(s) required for the propagation of feature annotation.</text>
</comment>
<dbReference type="InterPro" id="IPR024912">
    <property type="entry name" value="SecD_arc"/>
</dbReference>
<protein>
    <recommendedName>
        <fullName evidence="9">Protein-export membrane protein SecD</fullName>
    </recommendedName>
</protein>
<keyword evidence="13" id="KW-1185">Reference proteome</keyword>
<feature type="transmembrane region" description="Helical" evidence="9">
    <location>
        <begin position="469"/>
        <end position="489"/>
    </location>
</feature>
<comment type="subcellular location">
    <subcellularLocation>
        <location evidence="1 9">Cell membrane</location>
        <topology evidence="1 9">Multi-pass membrane protein</topology>
    </subcellularLocation>
</comment>